<feature type="transmembrane region" description="Helical" evidence="2">
    <location>
        <begin position="81"/>
        <end position="106"/>
    </location>
</feature>
<keyword evidence="2" id="KW-0472">Membrane</keyword>
<accession>A0A4S8IDK7</accession>
<sequence length="160" mass="18044">MPPARLGRDKEVDVQIRVGMLRAVHHYGAPSDPDPTHMERNPTRRRRRRSRVTAHFTCRVCKHVHRKERKSQHLMPDGQSLGIAATTIFGGCPVYAASQGILAFILNLDNSEQSTMGMIRSSFSFLLGTGCGIYIAQNYKEAHKYLAVCSKAHRRNLQET</sequence>
<dbReference type="Pfam" id="PF15054">
    <property type="entry name" value="DUF4535"/>
    <property type="match status" value="1"/>
</dbReference>
<evidence type="ECO:0000313" key="3">
    <source>
        <dbReference type="EMBL" id="THU46243.1"/>
    </source>
</evidence>
<evidence type="ECO:0000313" key="4">
    <source>
        <dbReference type="Proteomes" id="UP000317650"/>
    </source>
</evidence>
<dbReference type="EMBL" id="PYDT01000010">
    <property type="protein sequence ID" value="THU46243.1"/>
    <property type="molecule type" value="Genomic_DNA"/>
</dbReference>
<comment type="caution">
    <text evidence="3">The sequence shown here is derived from an EMBL/GenBank/DDBJ whole genome shotgun (WGS) entry which is preliminary data.</text>
</comment>
<proteinExistence type="predicted"/>
<feature type="transmembrane region" description="Helical" evidence="2">
    <location>
        <begin position="118"/>
        <end position="136"/>
    </location>
</feature>
<dbReference type="AlphaFoldDB" id="A0A4S8IDK7"/>
<name>A0A4S8IDK7_MUSBA</name>
<gene>
    <name evidence="3" type="ORF">C4D60_Mb09t02890</name>
</gene>
<dbReference type="InterPro" id="IPR027854">
    <property type="entry name" value="STMP1"/>
</dbReference>
<feature type="region of interest" description="Disordered" evidence="1">
    <location>
        <begin position="26"/>
        <end position="49"/>
    </location>
</feature>
<keyword evidence="4" id="KW-1185">Reference proteome</keyword>
<evidence type="ECO:0000256" key="1">
    <source>
        <dbReference type="SAM" id="MobiDB-lite"/>
    </source>
</evidence>
<reference evidence="3 4" key="1">
    <citation type="journal article" date="2019" name="Nat. Plants">
        <title>Genome sequencing of Musa balbisiana reveals subgenome evolution and function divergence in polyploid bananas.</title>
        <authorList>
            <person name="Yao X."/>
        </authorList>
    </citation>
    <scope>NUCLEOTIDE SEQUENCE [LARGE SCALE GENOMIC DNA]</scope>
    <source>
        <strain evidence="4">cv. DH-PKW</strain>
        <tissue evidence="3">Leaves</tissue>
    </source>
</reference>
<keyword evidence="2" id="KW-0812">Transmembrane</keyword>
<dbReference type="Proteomes" id="UP000317650">
    <property type="component" value="Chromosome 9"/>
</dbReference>
<organism evidence="3 4">
    <name type="scientific">Musa balbisiana</name>
    <name type="common">Banana</name>
    <dbReference type="NCBI Taxonomy" id="52838"/>
    <lineage>
        <taxon>Eukaryota</taxon>
        <taxon>Viridiplantae</taxon>
        <taxon>Streptophyta</taxon>
        <taxon>Embryophyta</taxon>
        <taxon>Tracheophyta</taxon>
        <taxon>Spermatophyta</taxon>
        <taxon>Magnoliopsida</taxon>
        <taxon>Liliopsida</taxon>
        <taxon>Zingiberales</taxon>
        <taxon>Musaceae</taxon>
        <taxon>Musa</taxon>
    </lineage>
</organism>
<evidence type="ECO:0000256" key="2">
    <source>
        <dbReference type="SAM" id="Phobius"/>
    </source>
</evidence>
<protein>
    <submittedName>
        <fullName evidence="3">Uncharacterized protein</fullName>
    </submittedName>
</protein>
<keyword evidence="2" id="KW-1133">Transmembrane helix</keyword>